<reference evidence="1" key="1">
    <citation type="submission" date="2022-12" db="EMBL/GenBank/DDBJ databases">
        <title>Genome sequence of SJ11.</title>
        <authorList>
            <person name="Woo H."/>
        </authorList>
    </citation>
    <scope>NUCLEOTIDE SEQUENCE</scope>
    <source>
        <strain evidence="1">SJ11</strain>
    </source>
</reference>
<gene>
    <name evidence="1" type="ORF">O0931_13145</name>
</gene>
<dbReference type="RefSeq" id="WP_269416034.1">
    <property type="nucleotide sequence ID" value="NZ_JAPWGL010000003.1"/>
</dbReference>
<dbReference type="EMBL" id="JAPWGL010000003">
    <property type="protein sequence ID" value="MCZ4224254.1"/>
    <property type="molecule type" value="Genomic_DNA"/>
</dbReference>
<proteinExistence type="predicted"/>
<comment type="caution">
    <text evidence="1">The sequence shown here is derived from an EMBL/GenBank/DDBJ whole genome shotgun (WGS) entry which is preliminary data.</text>
</comment>
<organism evidence="1 2">
    <name type="scientific">Pedobacter rhodius</name>
    <dbReference type="NCBI Taxonomy" id="3004098"/>
    <lineage>
        <taxon>Bacteria</taxon>
        <taxon>Pseudomonadati</taxon>
        <taxon>Bacteroidota</taxon>
        <taxon>Sphingobacteriia</taxon>
        <taxon>Sphingobacteriales</taxon>
        <taxon>Sphingobacteriaceae</taxon>
        <taxon>Pedobacter</taxon>
    </lineage>
</organism>
<protein>
    <recommendedName>
        <fullName evidence="3">Bacteriocin-type signal sequence-containing protein</fullName>
    </recommendedName>
</protein>
<dbReference type="Proteomes" id="UP001144341">
    <property type="component" value="Unassembled WGS sequence"/>
</dbReference>
<evidence type="ECO:0008006" key="3">
    <source>
        <dbReference type="Google" id="ProtNLM"/>
    </source>
</evidence>
<evidence type="ECO:0000313" key="2">
    <source>
        <dbReference type="Proteomes" id="UP001144341"/>
    </source>
</evidence>
<evidence type="ECO:0000313" key="1">
    <source>
        <dbReference type="EMBL" id="MCZ4224254.1"/>
    </source>
</evidence>
<name>A0ABT4KZA7_9SPHI</name>
<sequence length="70" mass="7751">MKKFGFGNGKILTRKEVKEIFGGVVKSDNPACLDQCQDAETDCNGGEVCWTVETAGCEYPYMPKKCVRII</sequence>
<keyword evidence="2" id="KW-1185">Reference proteome</keyword>
<accession>A0ABT4KZA7</accession>